<evidence type="ECO:0000313" key="4">
    <source>
        <dbReference type="EMBL" id="PFH53205.1"/>
    </source>
</evidence>
<keyword evidence="1" id="KW-0175">Coiled coil</keyword>
<feature type="coiled-coil region" evidence="1">
    <location>
        <begin position="464"/>
        <end position="491"/>
    </location>
</feature>
<dbReference type="AlphaFoldDB" id="A0A2A9NQF4"/>
<feature type="region of interest" description="Disordered" evidence="2">
    <location>
        <begin position="652"/>
        <end position="672"/>
    </location>
</feature>
<keyword evidence="3" id="KW-0732">Signal</keyword>
<feature type="region of interest" description="Disordered" evidence="2">
    <location>
        <begin position="407"/>
        <end position="455"/>
    </location>
</feature>
<feature type="compositionally biased region" description="Polar residues" evidence="2">
    <location>
        <begin position="588"/>
        <end position="607"/>
    </location>
</feature>
<feature type="signal peptide" evidence="3">
    <location>
        <begin position="1"/>
        <end position="22"/>
    </location>
</feature>
<dbReference type="Proteomes" id="UP000242287">
    <property type="component" value="Unassembled WGS sequence"/>
</dbReference>
<evidence type="ECO:0000256" key="2">
    <source>
        <dbReference type="SAM" id="MobiDB-lite"/>
    </source>
</evidence>
<feature type="compositionally biased region" description="Polar residues" evidence="2">
    <location>
        <begin position="654"/>
        <end position="672"/>
    </location>
</feature>
<evidence type="ECO:0000256" key="1">
    <source>
        <dbReference type="SAM" id="Coils"/>
    </source>
</evidence>
<evidence type="ECO:0000313" key="5">
    <source>
        <dbReference type="Proteomes" id="UP000242287"/>
    </source>
</evidence>
<evidence type="ECO:0008006" key="6">
    <source>
        <dbReference type="Google" id="ProtNLM"/>
    </source>
</evidence>
<feature type="compositionally biased region" description="Polar residues" evidence="2">
    <location>
        <begin position="553"/>
        <end position="581"/>
    </location>
</feature>
<keyword evidence="5" id="KW-1185">Reference proteome</keyword>
<gene>
    <name evidence="4" type="ORF">AMATHDRAFT_45813</name>
</gene>
<name>A0A2A9NQF4_9AGAR</name>
<evidence type="ECO:0000256" key="3">
    <source>
        <dbReference type="SAM" id="SignalP"/>
    </source>
</evidence>
<dbReference type="OrthoDB" id="7690434at2759"/>
<feature type="region of interest" description="Disordered" evidence="2">
    <location>
        <begin position="522"/>
        <end position="627"/>
    </location>
</feature>
<sequence>MTPLQFFLPPVIFLTLLAYSQTITTTDDTSGLTLVEVVTIDPALGVPTTLVVSTLGAQGTTGTTTRTTTTPATPTTTIPDIQGPVGQPAPTTATPGGPTPFTYTTIVGGETMVVTDIFTPTNPATVHVIPSGTGTIWALSSWMDQYGPTNPAQAANTASRLTSMPLEENTLAIVFIVESSLPVYHQWGIILKEYVASMFSRLTEAHAGFKIKIGFITYGPGDLPQSPLFCKRFFVDLPVALKEMREHPGKLGVGQANAGGEKGMAALEALIAALEVLLYDSLGDYYQAYENSGKRMSSNYVIHIAATSPDSSQHPLWNDHPLLDETTWDTIPQEFQKRNINYNAILLCDRLHQFISFHTAMQATRLDIKPWFPWSPKSFWCCHSLAPIIYFGSILIYQATLSKRPGDNVIAERTPDSKRPRLNQPKVESPPKRDSSPVQPPSSNQNLTVSRPPVQAGTPQYNFMMHVIAKIRAMEDQVRNLEVRIRDARLSGNIALADELSTERSNQREILNNFHRRFREHATSSSIGGSGSLSNKNGSPPTQPPVVHEVQDPGTTPLSSIQEKQNRNGSSIDYDYSQTNPHPIAQQAPGNVNPISLPPQTLNTNAGHVSLMPNPGSVSRSQSSPITMQMQKLIEQDQRNRLMQSGEGQLPQLPITQSGQPQQPAIFQGRPNASGTKFNLPAVWHGQLIWSGMGPLGKKQCRSSVSAHSQHVTECRADTWPSSLTLVPTSEHLVSMQELKEWISRFKPLVCQFQPKEETSVEPSNEQYYKSLIQVLVTKRVYAVAAWTLPSGIQKNNVLVFPLNEQVLLGAFFPITGIPEMPQTQPTNIRPPSSQRTTQILAQLQRLPPGQREAILAQLLQRQMIQRPSGAVRATAPGVTQVQSSQPSQDLGQSQPLMSQNIAGLTTHEQFSVPVGGLNLGLSQASTKASGMTFQPQKDTRNMVGTSQNYEMLQSSQSRSDNRMG</sequence>
<feature type="compositionally biased region" description="Low complexity" evidence="2">
    <location>
        <begin position="524"/>
        <end position="539"/>
    </location>
</feature>
<accession>A0A2A9NQF4</accession>
<dbReference type="STRING" id="703135.A0A2A9NQF4"/>
<dbReference type="EMBL" id="KZ301975">
    <property type="protein sequence ID" value="PFH53205.1"/>
    <property type="molecule type" value="Genomic_DNA"/>
</dbReference>
<feature type="chain" id="PRO_5012834887" description="Mediator of RNA polymerase II transcription subunit 25" evidence="3">
    <location>
        <begin position="23"/>
        <end position="965"/>
    </location>
</feature>
<protein>
    <recommendedName>
        <fullName evidence="6">Mediator of RNA polymerase II transcription subunit 25</fullName>
    </recommendedName>
</protein>
<feature type="compositionally biased region" description="Polar residues" evidence="2">
    <location>
        <begin position="616"/>
        <end position="627"/>
    </location>
</feature>
<feature type="compositionally biased region" description="Low complexity" evidence="2">
    <location>
        <begin position="60"/>
        <end position="98"/>
    </location>
</feature>
<proteinExistence type="predicted"/>
<feature type="region of interest" description="Disordered" evidence="2">
    <location>
        <begin position="57"/>
        <end position="98"/>
    </location>
</feature>
<reference evidence="4 5" key="1">
    <citation type="submission" date="2014-02" db="EMBL/GenBank/DDBJ databases">
        <title>Transposable element dynamics among asymbiotic and ectomycorrhizal Amanita fungi.</title>
        <authorList>
            <consortium name="DOE Joint Genome Institute"/>
            <person name="Hess J."/>
            <person name="Skrede I."/>
            <person name="Wolfe B."/>
            <person name="LaButti K."/>
            <person name="Ohm R.A."/>
            <person name="Grigoriev I.V."/>
            <person name="Pringle A."/>
        </authorList>
    </citation>
    <scope>NUCLEOTIDE SEQUENCE [LARGE SCALE GENOMIC DNA]</scope>
    <source>
        <strain evidence="4 5">SKay4041</strain>
    </source>
</reference>
<organism evidence="4 5">
    <name type="scientific">Amanita thiersii Skay4041</name>
    <dbReference type="NCBI Taxonomy" id="703135"/>
    <lineage>
        <taxon>Eukaryota</taxon>
        <taxon>Fungi</taxon>
        <taxon>Dikarya</taxon>
        <taxon>Basidiomycota</taxon>
        <taxon>Agaricomycotina</taxon>
        <taxon>Agaricomycetes</taxon>
        <taxon>Agaricomycetidae</taxon>
        <taxon>Agaricales</taxon>
        <taxon>Pluteineae</taxon>
        <taxon>Amanitaceae</taxon>
        <taxon>Amanita</taxon>
    </lineage>
</organism>